<organism evidence="2 3">
    <name type="scientific">Molorchus minor</name>
    <dbReference type="NCBI Taxonomy" id="1323400"/>
    <lineage>
        <taxon>Eukaryota</taxon>
        <taxon>Metazoa</taxon>
        <taxon>Ecdysozoa</taxon>
        <taxon>Arthropoda</taxon>
        <taxon>Hexapoda</taxon>
        <taxon>Insecta</taxon>
        <taxon>Pterygota</taxon>
        <taxon>Neoptera</taxon>
        <taxon>Endopterygota</taxon>
        <taxon>Coleoptera</taxon>
        <taxon>Polyphaga</taxon>
        <taxon>Cucujiformia</taxon>
        <taxon>Chrysomeloidea</taxon>
        <taxon>Cerambycidae</taxon>
        <taxon>Lamiinae</taxon>
        <taxon>Monochamini</taxon>
        <taxon>Molorchus</taxon>
    </lineage>
</organism>
<gene>
    <name evidence="2" type="ORF">NQ317_012127</name>
</gene>
<dbReference type="Gene3D" id="3.40.50.720">
    <property type="entry name" value="NAD(P)-binding Rossmann-like Domain"/>
    <property type="match status" value="1"/>
</dbReference>
<dbReference type="Proteomes" id="UP001162164">
    <property type="component" value="Unassembled WGS sequence"/>
</dbReference>
<comment type="caution">
    <text evidence="2">The sequence shown here is derived from an EMBL/GenBank/DDBJ whole genome shotgun (WGS) entry which is preliminary data.</text>
</comment>
<dbReference type="InterPro" id="IPR020843">
    <property type="entry name" value="ER"/>
</dbReference>
<dbReference type="EMBL" id="JAPWTJ010000027">
    <property type="protein sequence ID" value="KAJ8984764.1"/>
    <property type="molecule type" value="Genomic_DNA"/>
</dbReference>
<reference evidence="2" key="1">
    <citation type="journal article" date="2023" name="Insect Mol. Biol.">
        <title>Genome sequencing provides insights into the evolution of gene families encoding plant cell wall-degrading enzymes in longhorned beetles.</title>
        <authorList>
            <person name="Shin N.R."/>
            <person name="Okamura Y."/>
            <person name="Kirsch R."/>
            <person name="Pauchet Y."/>
        </authorList>
    </citation>
    <scope>NUCLEOTIDE SEQUENCE</scope>
    <source>
        <strain evidence="2">MMC_N1</strain>
    </source>
</reference>
<sequence>PSLSPVNARLASIFKAAVIKETGKPIEIEEKKIATNLNTVEENSLLFPDTNFPGRFWKKGRTFPDEQIVVGDRVAGLSLESFGGLAEQCVLDKDDVWRIPSELDKKDVAVIVYGHSTAIYAFAKLSSLKENERVMISAGPAGLGLAAVDVAANIYKTKVIGLVDDQKLAELVRNSGAFETLTFNEKLNKQCMKITENKGVQVVYDAAGGHMTETIGSCVSAGGKVFYASPIFYQTIPAPKPHSFATILSLKELRRQNMNMYKTVVSDTLELANEGLIGAHVSAKFSLSQINDAVKFIEDKKCTGKVVIHIDE</sequence>
<evidence type="ECO:0000313" key="3">
    <source>
        <dbReference type="Proteomes" id="UP001162164"/>
    </source>
</evidence>
<feature type="domain" description="Enoyl reductase (ER)" evidence="1">
    <location>
        <begin position="8"/>
        <end position="308"/>
    </location>
</feature>
<dbReference type="InterPro" id="IPR051397">
    <property type="entry name" value="Zn-ADH-like_protein"/>
</dbReference>
<evidence type="ECO:0000259" key="1">
    <source>
        <dbReference type="SMART" id="SM00829"/>
    </source>
</evidence>
<dbReference type="InterPro" id="IPR011032">
    <property type="entry name" value="GroES-like_sf"/>
</dbReference>
<protein>
    <recommendedName>
        <fullName evidence="1">Enoyl reductase (ER) domain-containing protein</fullName>
    </recommendedName>
</protein>
<proteinExistence type="predicted"/>
<dbReference type="InterPro" id="IPR013149">
    <property type="entry name" value="ADH-like_C"/>
</dbReference>
<dbReference type="PANTHER" id="PTHR43677">
    <property type="entry name" value="SHORT-CHAIN DEHYDROGENASE/REDUCTASE"/>
    <property type="match status" value="1"/>
</dbReference>
<dbReference type="SUPFAM" id="SSF50129">
    <property type="entry name" value="GroES-like"/>
    <property type="match status" value="1"/>
</dbReference>
<dbReference type="InterPro" id="IPR036291">
    <property type="entry name" value="NAD(P)-bd_dom_sf"/>
</dbReference>
<name>A0ABQ9K3N3_9CUCU</name>
<accession>A0ABQ9K3N3</accession>
<keyword evidence="3" id="KW-1185">Reference proteome</keyword>
<evidence type="ECO:0000313" key="2">
    <source>
        <dbReference type="EMBL" id="KAJ8984764.1"/>
    </source>
</evidence>
<dbReference type="SUPFAM" id="SSF51735">
    <property type="entry name" value="NAD(P)-binding Rossmann-fold domains"/>
    <property type="match status" value="1"/>
</dbReference>
<dbReference type="Gene3D" id="3.90.180.10">
    <property type="entry name" value="Medium-chain alcohol dehydrogenases, catalytic domain"/>
    <property type="match status" value="1"/>
</dbReference>
<dbReference type="Pfam" id="PF00107">
    <property type="entry name" value="ADH_zinc_N"/>
    <property type="match status" value="1"/>
</dbReference>
<dbReference type="PANTHER" id="PTHR43677:SF4">
    <property type="entry name" value="QUINONE OXIDOREDUCTASE-LIKE PROTEIN 2"/>
    <property type="match status" value="1"/>
</dbReference>
<feature type="non-terminal residue" evidence="2">
    <location>
        <position position="1"/>
    </location>
</feature>
<dbReference type="SMART" id="SM00829">
    <property type="entry name" value="PKS_ER"/>
    <property type="match status" value="1"/>
</dbReference>